<evidence type="ECO:0000256" key="1">
    <source>
        <dbReference type="ARBA" id="ARBA00004127"/>
    </source>
</evidence>
<sequence length="289" mass="33496">MMSTLIYYAIPAFIITVALEALYVRQRANVRGYETKDTFASLTMGVGNVLIAGVVKIGVIALWLFLYEHRIFDLPVSAWWVWLLLFVCEDFCYYWFHRVSHESRFFWAAHVNHHSSTHYNLSTALRQSWTTPFTGIVFWLPLPLLGFHPGMILVQQAISLLYQYWLHVEWLPKLGPFEWIFNTPSHHRVHHGRNVKYLDRNHGGILIVWDRLFGTFEPEAETPDYGLTKNIETFHPVKIAFHEWLAIARDVMRARSLRDALGYVFGPPGWAPGGRGETSAVLRARLARS</sequence>
<feature type="transmembrane region" description="Helical" evidence="7">
    <location>
        <begin position="6"/>
        <end position="24"/>
    </location>
</feature>
<dbReference type="Proteomes" id="UP000034883">
    <property type="component" value="Chromosome"/>
</dbReference>
<dbReference type="PANTHER" id="PTHR21624:SF1">
    <property type="entry name" value="ALKYLGLYCEROL MONOOXYGENASE"/>
    <property type="match status" value="1"/>
</dbReference>
<feature type="domain" description="Fatty acid hydroxylase" evidence="8">
    <location>
        <begin position="82"/>
        <end position="215"/>
    </location>
</feature>
<evidence type="ECO:0000259" key="8">
    <source>
        <dbReference type="Pfam" id="PF04116"/>
    </source>
</evidence>
<gene>
    <name evidence="9" type="ORF">DB32_000919</name>
</gene>
<dbReference type="GO" id="GO:0008610">
    <property type="term" value="P:lipid biosynthetic process"/>
    <property type="evidence" value="ECO:0007669"/>
    <property type="project" value="InterPro"/>
</dbReference>
<name>A0A0F6YH99_9BACT</name>
<evidence type="ECO:0000256" key="6">
    <source>
        <dbReference type="ARBA" id="ARBA00023136"/>
    </source>
</evidence>
<keyword evidence="2 7" id="KW-0812">Transmembrane</keyword>
<evidence type="ECO:0000256" key="7">
    <source>
        <dbReference type="SAM" id="Phobius"/>
    </source>
</evidence>
<feature type="transmembrane region" description="Helical" evidence="7">
    <location>
        <begin position="45"/>
        <end position="66"/>
    </location>
</feature>
<dbReference type="PANTHER" id="PTHR21624">
    <property type="entry name" value="STEROL DESATURASE-RELATED PROTEIN"/>
    <property type="match status" value="1"/>
</dbReference>
<reference evidence="9 10" key="1">
    <citation type="submission" date="2015-03" db="EMBL/GenBank/DDBJ databases">
        <title>Genome assembly of Sandaracinus amylolyticus DSM 53668.</title>
        <authorList>
            <person name="Sharma G."/>
            <person name="Subramanian S."/>
        </authorList>
    </citation>
    <scope>NUCLEOTIDE SEQUENCE [LARGE SCALE GENOMIC DNA]</scope>
    <source>
        <strain evidence="9 10">DSM 53668</strain>
    </source>
</reference>
<dbReference type="GO" id="GO:0005506">
    <property type="term" value="F:iron ion binding"/>
    <property type="evidence" value="ECO:0007669"/>
    <property type="project" value="InterPro"/>
</dbReference>
<dbReference type="GO" id="GO:0050479">
    <property type="term" value="F:glyceryl-ether monooxygenase activity"/>
    <property type="evidence" value="ECO:0007669"/>
    <property type="project" value="TreeGrafter"/>
</dbReference>
<evidence type="ECO:0000313" key="9">
    <source>
        <dbReference type="EMBL" id="AKF03770.1"/>
    </source>
</evidence>
<dbReference type="InterPro" id="IPR006694">
    <property type="entry name" value="Fatty_acid_hydroxylase"/>
</dbReference>
<dbReference type="STRING" id="927083.DB32_000919"/>
<evidence type="ECO:0000256" key="4">
    <source>
        <dbReference type="ARBA" id="ARBA00023002"/>
    </source>
</evidence>
<organism evidence="9 10">
    <name type="scientific">Sandaracinus amylolyticus</name>
    <dbReference type="NCBI Taxonomy" id="927083"/>
    <lineage>
        <taxon>Bacteria</taxon>
        <taxon>Pseudomonadati</taxon>
        <taxon>Myxococcota</taxon>
        <taxon>Polyangia</taxon>
        <taxon>Polyangiales</taxon>
        <taxon>Sandaracinaceae</taxon>
        <taxon>Sandaracinus</taxon>
    </lineage>
</organism>
<evidence type="ECO:0000313" key="10">
    <source>
        <dbReference type="Proteomes" id="UP000034883"/>
    </source>
</evidence>
<dbReference type="InterPro" id="IPR051689">
    <property type="entry name" value="Sterol_desaturase/TMEM195"/>
</dbReference>
<evidence type="ECO:0000256" key="3">
    <source>
        <dbReference type="ARBA" id="ARBA00022989"/>
    </source>
</evidence>
<dbReference type="AlphaFoldDB" id="A0A0F6YH99"/>
<dbReference type="GO" id="GO:0012505">
    <property type="term" value="C:endomembrane system"/>
    <property type="evidence" value="ECO:0007669"/>
    <property type="project" value="UniProtKB-SubCell"/>
</dbReference>
<dbReference type="Pfam" id="PF04116">
    <property type="entry name" value="FA_hydroxylase"/>
    <property type="match status" value="1"/>
</dbReference>
<evidence type="ECO:0000256" key="5">
    <source>
        <dbReference type="ARBA" id="ARBA00023098"/>
    </source>
</evidence>
<comment type="subcellular location">
    <subcellularLocation>
        <location evidence="1">Endomembrane system</location>
        <topology evidence="1">Multi-pass membrane protein</topology>
    </subcellularLocation>
</comment>
<keyword evidence="5" id="KW-0443">Lipid metabolism</keyword>
<dbReference type="GO" id="GO:0016020">
    <property type="term" value="C:membrane"/>
    <property type="evidence" value="ECO:0007669"/>
    <property type="project" value="GOC"/>
</dbReference>
<proteinExistence type="predicted"/>
<keyword evidence="4" id="KW-0560">Oxidoreductase</keyword>
<keyword evidence="3 7" id="KW-1133">Transmembrane helix</keyword>
<accession>A0A0F6YH99</accession>
<protein>
    <submittedName>
        <fullName evidence="9">Sterol desaturase</fullName>
    </submittedName>
</protein>
<keyword evidence="6 7" id="KW-0472">Membrane</keyword>
<dbReference type="EMBL" id="CP011125">
    <property type="protein sequence ID" value="AKF03770.1"/>
    <property type="molecule type" value="Genomic_DNA"/>
</dbReference>
<keyword evidence="10" id="KW-1185">Reference proteome</keyword>
<dbReference type="KEGG" id="samy:DB32_000919"/>
<evidence type="ECO:0000256" key="2">
    <source>
        <dbReference type="ARBA" id="ARBA00022692"/>
    </source>
</evidence>
<dbReference type="GO" id="GO:0006643">
    <property type="term" value="P:membrane lipid metabolic process"/>
    <property type="evidence" value="ECO:0007669"/>
    <property type="project" value="TreeGrafter"/>
</dbReference>
<feature type="transmembrane region" description="Helical" evidence="7">
    <location>
        <begin position="78"/>
        <end position="96"/>
    </location>
</feature>